<feature type="transmembrane region" description="Helical" evidence="1">
    <location>
        <begin position="104"/>
        <end position="126"/>
    </location>
</feature>
<feature type="transmembrane region" description="Helical" evidence="1">
    <location>
        <begin position="21"/>
        <end position="50"/>
    </location>
</feature>
<feature type="transmembrane region" description="Helical" evidence="1">
    <location>
        <begin position="132"/>
        <end position="151"/>
    </location>
</feature>
<proteinExistence type="predicted"/>
<accession>A0A238ZW84</accession>
<evidence type="ECO:0000313" key="3">
    <source>
        <dbReference type="Proteomes" id="UP000198305"/>
    </source>
</evidence>
<name>A0A238ZW84_9PROT</name>
<evidence type="ECO:0000256" key="1">
    <source>
        <dbReference type="SAM" id="Phobius"/>
    </source>
</evidence>
<dbReference type="EMBL" id="FZOA01000006">
    <property type="protein sequence ID" value="SNR87625.1"/>
    <property type="molecule type" value="Genomic_DNA"/>
</dbReference>
<feature type="transmembrane region" description="Helical" evidence="1">
    <location>
        <begin position="261"/>
        <end position="284"/>
    </location>
</feature>
<keyword evidence="1" id="KW-0472">Membrane</keyword>
<sequence length="296" mass="31072">MATLHSEASTREEWIILPISWRAILAGLAVAIAIQLVLSLLGTGIGFSFVEPVNTGETPSAQAFGIGASLWWIVSWILSLTAGTIVAVLSAGEITRCRGALMGIVIWALATIAGACVFTNLAGGAFKTTAGAIGLAGNGAIAGGALLATNTGPEMGRDMKREVEAFFRNARESIDQQVTDEHQGRSKRGAYWHALTRYLSSGDAESRTIDRDRVVSTLADAAGVSREQADAEVTKLEDAYVASKEKAKAAADKVAEMTARFALWATLGFLVSLVAAVFAGVLTARGVVHVSTKNTY</sequence>
<reference evidence="3" key="1">
    <citation type="submission" date="2017-06" db="EMBL/GenBank/DDBJ databases">
        <authorList>
            <person name="Varghese N."/>
            <person name="Submissions S."/>
        </authorList>
    </citation>
    <scope>NUCLEOTIDE SEQUENCE [LARGE SCALE GENOMIC DNA]</scope>
    <source>
        <strain evidence="3">Ca-68</strain>
    </source>
</reference>
<keyword evidence="1" id="KW-1133">Transmembrane helix</keyword>
<keyword evidence="1" id="KW-0812">Transmembrane</keyword>
<evidence type="ECO:0008006" key="4">
    <source>
        <dbReference type="Google" id="ProtNLM"/>
    </source>
</evidence>
<evidence type="ECO:0000313" key="2">
    <source>
        <dbReference type="EMBL" id="SNR87625.1"/>
    </source>
</evidence>
<dbReference type="Proteomes" id="UP000198305">
    <property type="component" value="Unassembled WGS sequence"/>
</dbReference>
<keyword evidence="3" id="KW-1185">Reference proteome</keyword>
<gene>
    <name evidence="2" type="ORF">SAMN05192560_1526</name>
</gene>
<organism evidence="2 3">
    <name type="scientific">Methylobacillus rhizosphaerae</name>
    <dbReference type="NCBI Taxonomy" id="551994"/>
    <lineage>
        <taxon>Bacteria</taxon>
        <taxon>Pseudomonadati</taxon>
        <taxon>Pseudomonadota</taxon>
        <taxon>Betaproteobacteria</taxon>
        <taxon>Nitrosomonadales</taxon>
        <taxon>Methylophilaceae</taxon>
        <taxon>Methylobacillus</taxon>
    </lineage>
</organism>
<dbReference type="AlphaFoldDB" id="A0A238ZW84"/>
<feature type="transmembrane region" description="Helical" evidence="1">
    <location>
        <begin position="70"/>
        <end position="92"/>
    </location>
</feature>
<protein>
    <recommendedName>
        <fullName evidence="4">PhnA-like protein</fullName>
    </recommendedName>
</protein>